<keyword evidence="3" id="KW-1185">Reference proteome</keyword>
<dbReference type="AlphaFoldDB" id="A0A942TFG9"/>
<name>A0A942TFG9_9BACI</name>
<dbReference type="Pfam" id="PF08378">
    <property type="entry name" value="NERD"/>
    <property type="match status" value="1"/>
</dbReference>
<comment type="caution">
    <text evidence="2">The sequence shown here is derived from an EMBL/GenBank/DDBJ whole genome shotgun (WGS) entry which is preliminary data.</text>
</comment>
<evidence type="ECO:0000259" key="1">
    <source>
        <dbReference type="PROSITE" id="PS50965"/>
    </source>
</evidence>
<gene>
    <name evidence="2" type="ORF">KHA97_09280</name>
</gene>
<reference evidence="2 3" key="1">
    <citation type="submission" date="2021-05" db="EMBL/GenBank/DDBJ databases">
        <title>Novel Bacillus species.</title>
        <authorList>
            <person name="Liu G."/>
        </authorList>
    </citation>
    <scope>NUCLEOTIDE SEQUENCE [LARGE SCALE GENOMIC DNA]</scope>
    <source>
        <strain evidence="3">FJAT-49780</strain>
    </source>
</reference>
<dbReference type="PROSITE" id="PS50965">
    <property type="entry name" value="NERD"/>
    <property type="match status" value="1"/>
</dbReference>
<evidence type="ECO:0000313" key="2">
    <source>
        <dbReference type="EMBL" id="MBS4195247.1"/>
    </source>
</evidence>
<feature type="domain" description="NERD" evidence="1">
    <location>
        <begin position="37"/>
        <end position="147"/>
    </location>
</feature>
<proteinExistence type="predicted"/>
<dbReference type="EMBL" id="JAGYPG010000002">
    <property type="protein sequence ID" value="MBS4195247.1"/>
    <property type="molecule type" value="Genomic_DNA"/>
</dbReference>
<accession>A0A942TFG9</accession>
<sequence>MVIKTRVESRELMVYRILNSRKVLPFKDALHLANLEKGYEGERLFDERLRKIKNDWLVLNDLQLESNNNNLQIDSLLISEKMILMFEIKSYEGDCYIEEDNWYYTSGTEIQNPVLQLERSEFLLRRLLRDLSYNIPIKTYLIFINPDFHLYNAPRNLPIIYPTQLNRFFDNLDNMQTIINEHHQKLAHILISLHKKDFPLNKIPKYTYEELRKGVICAACSSFNLESKKSFVVCENCGNLEKIESAVLRNVDEFRLLFPEKKITTTEIFEWSKGIKTTETIQKILLKEFVQIGSTKSSYYVKKK</sequence>
<organism evidence="2 3">
    <name type="scientific">Lederbergia citri</name>
    <dbReference type="NCBI Taxonomy" id="2833580"/>
    <lineage>
        <taxon>Bacteria</taxon>
        <taxon>Bacillati</taxon>
        <taxon>Bacillota</taxon>
        <taxon>Bacilli</taxon>
        <taxon>Bacillales</taxon>
        <taxon>Bacillaceae</taxon>
        <taxon>Lederbergia</taxon>
    </lineage>
</organism>
<dbReference type="Proteomes" id="UP000681414">
    <property type="component" value="Unassembled WGS sequence"/>
</dbReference>
<dbReference type="InterPro" id="IPR011528">
    <property type="entry name" value="NERD"/>
</dbReference>
<dbReference type="RefSeq" id="WP_213124478.1">
    <property type="nucleotide sequence ID" value="NZ_JAGYPG010000002.1"/>
</dbReference>
<evidence type="ECO:0000313" key="3">
    <source>
        <dbReference type="Proteomes" id="UP000681414"/>
    </source>
</evidence>
<protein>
    <submittedName>
        <fullName evidence="2">NERD domain-containing protein</fullName>
    </submittedName>
</protein>